<keyword evidence="4" id="KW-0410">Iron transport</keyword>
<dbReference type="GO" id="GO:0015344">
    <property type="term" value="F:siderophore uptake transmembrane transporter activity"/>
    <property type="evidence" value="ECO:0007669"/>
    <property type="project" value="TreeGrafter"/>
</dbReference>
<evidence type="ECO:0000313" key="18">
    <source>
        <dbReference type="EMBL" id="QCQ44648.1"/>
    </source>
</evidence>
<dbReference type="AlphaFoldDB" id="A0A081TYN1"/>
<feature type="chain" id="PRO_5010404702" evidence="14">
    <location>
        <begin position="21"/>
        <end position="739"/>
    </location>
</feature>
<dbReference type="GO" id="GO:0009279">
    <property type="term" value="C:cell outer membrane"/>
    <property type="evidence" value="ECO:0007669"/>
    <property type="project" value="UniProtKB-SubCell"/>
</dbReference>
<evidence type="ECO:0000256" key="7">
    <source>
        <dbReference type="ARBA" id="ARBA00023004"/>
    </source>
</evidence>
<name>A0A081TYN1_BACFG</name>
<evidence type="ECO:0000256" key="13">
    <source>
        <dbReference type="RuleBase" id="RU003357"/>
    </source>
</evidence>
<dbReference type="Pfam" id="PF07715">
    <property type="entry name" value="Plug"/>
    <property type="match status" value="1"/>
</dbReference>
<dbReference type="SUPFAM" id="SSF56935">
    <property type="entry name" value="Porins"/>
    <property type="match status" value="1"/>
</dbReference>
<reference evidence="18 19" key="3">
    <citation type="submission" date="2019-03" db="EMBL/GenBank/DDBJ databases">
        <title>Complete genome assembly of MDR B. fragilis.</title>
        <authorList>
            <person name="Sydenham T.V."/>
            <person name="Hasman H."/>
            <person name="Justesen U.S."/>
        </authorList>
    </citation>
    <scope>NUCLEOTIDE SEQUENCE [LARGE SCALE GENOMIC DNA]</scope>
    <source>
        <strain evidence="18 19">DCMSKEJBY0001B</strain>
    </source>
</reference>
<protein>
    <submittedName>
        <fullName evidence="17">TonB-dependent receptor</fullName>
    </submittedName>
</protein>
<evidence type="ECO:0000256" key="14">
    <source>
        <dbReference type="SAM" id="SignalP"/>
    </source>
</evidence>
<dbReference type="PANTHER" id="PTHR32552">
    <property type="entry name" value="FERRICHROME IRON RECEPTOR-RELATED"/>
    <property type="match status" value="1"/>
</dbReference>
<dbReference type="Proteomes" id="UP000036847">
    <property type="component" value="Chromosome"/>
</dbReference>
<dbReference type="EMBL" id="CP036546">
    <property type="protein sequence ID" value="QCQ44648.1"/>
    <property type="molecule type" value="Genomic_DNA"/>
</dbReference>
<dbReference type="PROSITE" id="PS52016">
    <property type="entry name" value="TONB_DEPENDENT_REC_3"/>
    <property type="match status" value="1"/>
</dbReference>
<evidence type="ECO:0000256" key="6">
    <source>
        <dbReference type="ARBA" id="ARBA00022729"/>
    </source>
</evidence>
<keyword evidence="9 13" id="KW-0798">TonB box</keyword>
<dbReference type="Pfam" id="PF00593">
    <property type="entry name" value="TonB_dep_Rec_b-barrel"/>
    <property type="match status" value="1"/>
</dbReference>
<evidence type="ECO:0000313" key="17">
    <source>
        <dbReference type="EMBL" id="KFX72456.1"/>
    </source>
</evidence>
<keyword evidence="11 12" id="KW-0998">Cell outer membrane</keyword>
<comment type="similarity">
    <text evidence="12 13">Belongs to the TonB-dependent receptor family.</text>
</comment>
<feature type="domain" description="TonB-dependent receptor plug" evidence="16">
    <location>
        <begin position="43"/>
        <end position="151"/>
    </location>
</feature>
<keyword evidence="5 12" id="KW-0812">Transmembrane</keyword>
<dbReference type="InterPro" id="IPR039426">
    <property type="entry name" value="TonB-dep_rcpt-like"/>
</dbReference>
<evidence type="ECO:0000313" key="19">
    <source>
        <dbReference type="Proteomes" id="UP000036847"/>
    </source>
</evidence>
<proteinExistence type="inferred from homology"/>
<dbReference type="OrthoDB" id="9761152at2"/>
<dbReference type="Gene3D" id="2.170.130.10">
    <property type="entry name" value="TonB-dependent receptor, plug domain"/>
    <property type="match status" value="1"/>
</dbReference>
<evidence type="ECO:0000256" key="1">
    <source>
        <dbReference type="ARBA" id="ARBA00004571"/>
    </source>
</evidence>
<feature type="domain" description="TonB-dependent receptor-like beta-barrel" evidence="15">
    <location>
        <begin position="268"/>
        <end position="693"/>
    </location>
</feature>
<reference evidence="17" key="2">
    <citation type="submission" date="2014-07" db="EMBL/GenBank/DDBJ databases">
        <title>Genetics and epidemiology of antimicrobial resistance in B. fragilis group.</title>
        <authorList>
            <person name="Sydenham T.V."/>
            <person name="Hasman H."/>
            <person name="Kemp M."/>
            <person name="Justesen U.S."/>
        </authorList>
    </citation>
    <scope>NUCLEOTIDE SEQUENCE [LARGE SCALE GENOMIC DNA]</scope>
    <source>
        <strain evidence="17">DCMOUH0018B</strain>
    </source>
</reference>
<reference evidence="17" key="1">
    <citation type="book" date="2014" name="THE 24TH EUROPEAN CONGRESS OF CLINICAL MICROBIOLOGY AND INFECTIOUS DISEASES" publisher="ECCMID 2014" city="Barcelona, Spain">
        <title>Identification of resistance genes in three multidrug-resistant Bacteroides fragilis isolates by whole genome sequencing.</title>
        <editorList>
            <person name="Unknown"/>
            <person name="A."/>
        </editorList>
        <authorList>
            <person name="Sydenham T.V."/>
            <person name="Hasman H."/>
            <person name="Wang M."/>
            <person name="Soki J."/>
            <person name="Nagy E."/>
            <person name="Justesen U.S."/>
        </authorList>
    </citation>
    <scope>NUCLEOTIDE SEQUENCE</scope>
    <source>
        <strain evidence="17">DCMOUH0018B</strain>
        <strain evidence="18">DCMSKEJBY0001B</strain>
    </source>
</reference>
<dbReference type="InterPro" id="IPR036942">
    <property type="entry name" value="Beta-barrel_TonB_sf"/>
</dbReference>
<evidence type="ECO:0000256" key="5">
    <source>
        <dbReference type="ARBA" id="ARBA00022692"/>
    </source>
</evidence>
<evidence type="ECO:0000256" key="10">
    <source>
        <dbReference type="ARBA" id="ARBA00023136"/>
    </source>
</evidence>
<keyword evidence="3 12" id="KW-1134">Transmembrane beta strand</keyword>
<organism evidence="17">
    <name type="scientific">Bacteroides fragilis</name>
    <dbReference type="NCBI Taxonomy" id="817"/>
    <lineage>
        <taxon>Bacteria</taxon>
        <taxon>Pseudomonadati</taxon>
        <taxon>Bacteroidota</taxon>
        <taxon>Bacteroidia</taxon>
        <taxon>Bacteroidales</taxon>
        <taxon>Bacteroidaceae</taxon>
        <taxon>Bacteroides</taxon>
    </lineage>
</organism>
<keyword evidence="2 12" id="KW-0813">Transport</keyword>
<feature type="signal peptide" evidence="14">
    <location>
        <begin position="1"/>
        <end position="20"/>
    </location>
</feature>
<dbReference type="EMBL" id="JMZZ02000228">
    <property type="protein sequence ID" value="KFX72456.1"/>
    <property type="molecule type" value="Genomic_DNA"/>
</dbReference>
<evidence type="ECO:0000259" key="15">
    <source>
        <dbReference type="Pfam" id="PF00593"/>
    </source>
</evidence>
<dbReference type="Gene3D" id="2.40.170.20">
    <property type="entry name" value="TonB-dependent receptor, beta-barrel domain"/>
    <property type="match status" value="1"/>
</dbReference>
<keyword evidence="6 14" id="KW-0732">Signal</keyword>
<comment type="subcellular location">
    <subcellularLocation>
        <location evidence="1 12">Cell outer membrane</location>
        <topology evidence="1 12">Multi-pass membrane protein</topology>
    </subcellularLocation>
</comment>
<dbReference type="PATRIC" id="fig|817.51.peg.3801"/>
<evidence type="ECO:0000256" key="3">
    <source>
        <dbReference type="ARBA" id="ARBA00022452"/>
    </source>
</evidence>
<keyword evidence="10 12" id="KW-0472">Membrane</keyword>
<evidence type="ECO:0000256" key="8">
    <source>
        <dbReference type="ARBA" id="ARBA00023065"/>
    </source>
</evidence>
<evidence type="ECO:0000256" key="11">
    <source>
        <dbReference type="ARBA" id="ARBA00023237"/>
    </source>
</evidence>
<evidence type="ECO:0000256" key="12">
    <source>
        <dbReference type="PROSITE-ProRule" id="PRU01360"/>
    </source>
</evidence>
<evidence type="ECO:0000259" key="16">
    <source>
        <dbReference type="Pfam" id="PF07715"/>
    </source>
</evidence>
<evidence type="ECO:0000256" key="9">
    <source>
        <dbReference type="ARBA" id="ARBA00023077"/>
    </source>
</evidence>
<dbReference type="InterPro" id="IPR037066">
    <property type="entry name" value="Plug_dom_sf"/>
</dbReference>
<keyword evidence="8" id="KW-0406">Ion transport</keyword>
<evidence type="ECO:0000256" key="4">
    <source>
        <dbReference type="ARBA" id="ARBA00022496"/>
    </source>
</evidence>
<dbReference type="InterPro" id="IPR012910">
    <property type="entry name" value="Plug_dom"/>
</dbReference>
<keyword evidence="7" id="KW-0408">Iron</keyword>
<gene>
    <name evidence="18" type="ORF">EC80_007230</name>
    <name evidence="17" type="ORF">EE52_0223520</name>
</gene>
<keyword evidence="17" id="KW-0675">Receptor</keyword>
<dbReference type="InterPro" id="IPR000531">
    <property type="entry name" value="Beta-barrel_TonB"/>
</dbReference>
<dbReference type="RefSeq" id="WP_032536851.1">
    <property type="nucleotide sequence ID" value="NZ_CAEUHN010000021.1"/>
</dbReference>
<evidence type="ECO:0000256" key="2">
    <source>
        <dbReference type="ARBA" id="ARBA00022448"/>
    </source>
</evidence>
<accession>A0A081TYN1</accession>
<dbReference type="PANTHER" id="PTHR32552:SF68">
    <property type="entry name" value="FERRICHROME OUTER MEMBRANE TRANSPORTER_PHAGE RECEPTOR"/>
    <property type="match status" value="1"/>
</dbReference>
<sequence>MKKMIFAGCLIAGASVFAQAGETDSLKVVNLQEVQVVSTRATSKTPVAFTNVSKEELKKQNFGQDIPYLLSMTPSALTTSDAGAGIGYTTLRVRGTDGTRINITANGIPMNDAESHTLFWVNMPDFASSVKDIQVQRGAGTSTNGAGAFGASVNMQTEGISMKPYAELNASYGTFNAHKETVKFGTGLLNDHWAFDARLSNISTDGYIDRASVDLYSFYAQGGYFADNTSVKFITFGGKEKTYHAWNYASKEEMEKYGRRFNSCGMYTDDDGNIRFYKDQTDNYLQMNYQLLLNHTFSPEWNLNAALHYTKGDGYYQEYKEDRTLKEYRLPPFMHDGKEVDKSDLIRQKKMDNHFGGGVFSVNYQNGKLNASLGGALNHYDGWHFGRVIWVKNYIGELLPDHEYYRNKAKKTDGNLYLKANYNLVAGLNAYADLQYRYINYKINGDNDKFDYNADALQKLAVNDHFNFFNPKAGLNWDIDANNRVYASFSIAQKEPTRNNYTDGNADEYPKAEKLLDYELGYTYRNTWLSAGANFYYMDYKDQLVLTGELNEIGEAMARNVPDSYRMGVELMLGVKPCQWFQWDINGTLSKNRVKNFTEKLYEDEWKNPIEVSHGNTPIAFSPDLILNNRFSFSYRGFEAALQSQYVSKQYMSNARQADQTLDAYFVSNLNLAYTFKLPHVKSVTAGFTIYNLFNAEYENNGYAGSGYKIVKGEVERYNYAGYAAQAGTNVMGNISIRF</sequence>